<dbReference type="InterPro" id="IPR000120">
    <property type="entry name" value="Amidase"/>
</dbReference>
<reference evidence="2" key="1">
    <citation type="submission" date="2021-01" db="EMBL/GenBank/DDBJ databases">
        <title>Genome sequence of Phenylobacterium sp. 20VBR1 isolated from a valley glaceir, Ny-Alesund, Svalbard.</title>
        <authorList>
            <person name="Thomas F.A."/>
            <person name="Krishnan K.P."/>
            <person name="Sinha R.K."/>
        </authorList>
    </citation>
    <scope>NUCLEOTIDE SEQUENCE</scope>
    <source>
        <strain evidence="2">20VBR1</strain>
    </source>
</reference>
<gene>
    <name evidence="2" type="ORF">JKL49_03545</name>
</gene>
<protein>
    <recommendedName>
        <fullName evidence="1">Amidase domain-containing protein</fullName>
    </recommendedName>
</protein>
<sequence>MDGEVRTVLESFVTQLAEAGAEIEIISSPVPTDQLMSAYQVLLGSIIGSDLPDAQRRQMQSMRGVAKLAVTLGADERSSLAQVRAYTATHAEWLEADEVRCRLRDGLKTVFSKFDVILAPVSPVVAFQHNHRAFASRKLVCSTGQTLPYAAMLDWIALATACYLPVTTVPAGHAMSGLPVGVQLIGPQGGDAKTLAIAQAIDENIRGFVAPTIDF</sequence>
<dbReference type="SUPFAM" id="SSF75304">
    <property type="entry name" value="Amidase signature (AS) enzymes"/>
    <property type="match status" value="1"/>
</dbReference>
<dbReference type="PANTHER" id="PTHR11895:SF67">
    <property type="entry name" value="AMIDASE DOMAIN-CONTAINING PROTEIN"/>
    <property type="match status" value="1"/>
</dbReference>
<evidence type="ECO:0000259" key="1">
    <source>
        <dbReference type="Pfam" id="PF01425"/>
    </source>
</evidence>
<dbReference type="AlphaFoldDB" id="A0A974S9W7"/>
<dbReference type="Pfam" id="PF01425">
    <property type="entry name" value="Amidase"/>
    <property type="match status" value="1"/>
</dbReference>
<dbReference type="InterPro" id="IPR023631">
    <property type="entry name" value="Amidase_dom"/>
</dbReference>
<name>A0A974S9W7_9CAUL</name>
<proteinExistence type="predicted"/>
<dbReference type="EMBL" id="CP068570">
    <property type="protein sequence ID" value="QQZ51889.1"/>
    <property type="molecule type" value="Genomic_DNA"/>
</dbReference>
<dbReference type="Gene3D" id="3.90.1300.10">
    <property type="entry name" value="Amidase signature (AS) domain"/>
    <property type="match status" value="1"/>
</dbReference>
<dbReference type="InterPro" id="IPR036928">
    <property type="entry name" value="AS_sf"/>
</dbReference>
<feature type="domain" description="Amidase" evidence="1">
    <location>
        <begin position="2"/>
        <end position="195"/>
    </location>
</feature>
<accession>A0A974S9W7</accession>
<evidence type="ECO:0000313" key="2">
    <source>
        <dbReference type="EMBL" id="QQZ51889.1"/>
    </source>
</evidence>
<organism evidence="2">
    <name type="scientific">Phenylobacterium glaciei</name>
    <dbReference type="NCBI Taxonomy" id="2803784"/>
    <lineage>
        <taxon>Bacteria</taxon>
        <taxon>Pseudomonadati</taxon>
        <taxon>Pseudomonadota</taxon>
        <taxon>Alphaproteobacteria</taxon>
        <taxon>Caulobacterales</taxon>
        <taxon>Caulobacteraceae</taxon>
        <taxon>Phenylobacterium</taxon>
    </lineage>
</organism>
<dbReference type="GO" id="GO:0003824">
    <property type="term" value="F:catalytic activity"/>
    <property type="evidence" value="ECO:0007669"/>
    <property type="project" value="InterPro"/>
</dbReference>
<dbReference type="PANTHER" id="PTHR11895">
    <property type="entry name" value="TRANSAMIDASE"/>
    <property type="match status" value="1"/>
</dbReference>